<dbReference type="Proteomes" id="UP001589747">
    <property type="component" value="Unassembled WGS sequence"/>
</dbReference>
<name>A0ABV5KHX6_9BACL</name>
<evidence type="ECO:0000256" key="1">
    <source>
        <dbReference type="SAM" id="Phobius"/>
    </source>
</evidence>
<evidence type="ECO:0000313" key="2">
    <source>
        <dbReference type="EMBL" id="MFB9324831.1"/>
    </source>
</evidence>
<reference evidence="2 3" key="1">
    <citation type="submission" date="2024-09" db="EMBL/GenBank/DDBJ databases">
        <authorList>
            <person name="Sun Q."/>
            <person name="Mori K."/>
        </authorList>
    </citation>
    <scope>NUCLEOTIDE SEQUENCE [LARGE SCALE GENOMIC DNA]</scope>
    <source>
        <strain evidence="2 3">TISTR 2452</strain>
    </source>
</reference>
<keyword evidence="1" id="KW-0472">Membrane</keyword>
<protein>
    <submittedName>
        <fullName evidence="2">Pilus assembly protein</fullName>
    </submittedName>
</protein>
<keyword evidence="1" id="KW-0812">Transmembrane</keyword>
<sequence length="236" mass="25556">MIKRTKFSPIRRLGAIIRGDEGSYTLEASFVFPALFTVMTALLLFGLYVYQQVAVYYVASVSAERAAFVWGNSHRDPDIGIAPAGAYDGLYWRVGDDAALQSVFKLAGASGASITVPIGEEVDEGDEAEQSLAGRKLLRVTARVPAFRQGALAYTNRLLTKEVEADLSPPMNIPLLGRLGHQVSLQTASLASIVDPVELIRNVDLARYYTAKWNNRADAVLTRANAAAVIQQKAAP</sequence>
<accession>A0ABV5KHX6</accession>
<organism evidence="2 3">
    <name type="scientific">Paenibacillus aurantiacus</name>
    <dbReference type="NCBI Taxonomy" id="1936118"/>
    <lineage>
        <taxon>Bacteria</taxon>
        <taxon>Bacillati</taxon>
        <taxon>Bacillota</taxon>
        <taxon>Bacilli</taxon>
        <taxon>Bacillales</taxon>
        <taxon>Paenibacillaceae</taxon>
        <taxon>Paenibacillus</taxon>
    </lineage>
</organism>
<feature type="transmembrane region" description="Helical" evidence="1">
    <location>
        <begin position="30"/>
        <end position="50"/>
    </location>
</feature>
<gene>
    <name evidence="2" type="ORF">ACFFSY_02605</name>
</gene>
<comment type="caution">
    <text evidence="2">The sequence shown here is derived from an EMBL/GenBank/DDBJ whole genome shotgun (WGS) entry which is preliminary data.</text>
</comment>
<dbReference type="RefSeq" id="WP_377489435.1">
    <property type="nucleotide sequence ID" value="NZ_JBHMDO010000003.1"/>
</dbReference>
<dbReference type="EMBL" id="JBHMDO010000003">
    <property type="protein sequence ID" value="MFB9324831.1"/>
    <property type="molecule type" value="Genomic_DNA"/>
</dbReference>
<evidence type="ECO:0000313" key="3">
    <source>
        <dbReference type="Proteomes" id="UP001589747"/>
    </source>
</evidence>
<keyword evidence="3" id="KW-1185">Reference proteome</keyword>
<proteinExistence type="predicted"/>
<keyword evidence="1" id="KW-1133">Transmembrane helix</keyword>